<dbReference type="EMBL" id="CALNXI010001012">
    <property type="protein sequence ID" value="CAH3151447.1"/>
    <property type="molecule type" value="Genomic_DNA"/>
</dbReference>
<evidence type="ECO:0000313" key="3">
    <source>
        <dbReference type="Proteomes" id="UP001159427"/>
    </source>
</evidence>
<feature type="non-terminal residue" evidence="2">
    <location>
        <position position="58"/>
    </location>
</feature>
<gene>
    <name evidence="2" type="ORF">PEVE_00000435</name>
</gene>
<keyword evidence="1" id="KW-0472">Membrane</keyword>
<proteinExistence type="predicted"/>
<keyword evidence="3" id="KW-1185">Reference proteome</keyword>
<protein>
    <submittedName>
        <fullName evidence="2">Uncharacterized protein</fullName>
    </submittedName>
</protein>
<reference evidence="2 3" key="1">
    <citation type="submission" date="2022-05" db="EMBL/GenBank/DDBJ databases">
        <authorList>
            <consortium name="Genoscope - CEA"/>
            <person name="William W."/>
        </authorList>
    </citation>
    <scope>NUCLEOTIDE SEQUENCE [LARGE SCALE GENOMIC DNA]</scope>
</reference>
<dbReference type="Proteomes" id="UP001159427">
    <property type="component" value="Unassembled WGS sequence"/>
</dbReference>
<accession>A0ABN8PVS6</accession>
<evidence type="ECO:0000313" key="2">
    <source>
        <dbReference type="EMBL" id="CAH3151447.1"/>
    </source>
</evidence>
<organism evidence="2 3">
    <name type="scientific">Porites evermanni</name>
    <dbReference type="NCBI Taxonomy" id="104178"/>
    <lineage>
        <taxon>Eukaryota</taxon>
        <taxon>Metazoa</taxon>
        <taxon>Cnidaria</taxon>
        <taxon>Anthozoa</taxon>
        <taxon>Hexacorallia</taxon>
        <taxon>Scleractinia</taxon>
        <taxon>Fungiina</taxon>
        <taxon>Poritidae</taxon>
        <taxon>Porites</taxon>
    </lineage>
</organism>
<keyword evidence="1" id="KW-1133">Transmembrane helix</keyword>
<keyword evidence="1" id="KW-0812">Transmembrane</keyword>
<name>A0ABN8PVS6_9CNID</name>
<evidence type="ECO:0000256" key="1">
    <source>
        <dbReference type="SAM" id="Phobius"/>
    </source>
</evidence>
<sequence length="58" mass="6859">MSRLVTARRCHLEPACRTEMFISTASNQRIICLFIYLFLVVLYQQLLFSSFFAVQVPW</sequence>
<comment type="caution">
    <text evidence="2">The sequence shown here is derived from an EMBL/GenBank/DDBJ whole genome shotgun (WGS) entry which is preliminary data.</text>
</comment>
<feature type="transmembrane region" description="Helical" evidence="1">
    <location>
        <begin position="30"/>
        <end position="54"/>
    </location>
</feature>